<dbReference type="InterPro" id="IPR023393">
    <property type="entry name" value="START-like_dom_sf"/>
</dbReference>
<organism evidence="4 5">
    <name type="scientific">Kutzneria chonburiensis</name>
    <dbReference type="NCBI Taxonomy" id="1483604"/>
    <lineage>
        <taxon>Bacteria</taxon>
        <taxon>Bacillati</taxon>
        <taxon>Actinomycetota</taxon>
        <taxon>Actinomycetes</taxon>
        <taxon>Pseudonocardiales</taxon>
        <taxon>Pseudonocardiaceae</taxon>
        <taxon>Kutzneria</taxon>
    </lineage>
</organism>
<feature type="domain" description="Activator of Hsp90 ATPase homologue 1/2-like C-terminal" evidence="2">
    <location>
        <begin position="11"/>
        <end position="127"/>
    </location>
</feature>
<comment type="similarity">
    <text evidence="1">Belongs to the AHA1 family.</text>
</comment>
<dbReference type="InterPro" id="IPR034660">
    <property type="entry name" value="DinB/YfiT-like"/>
</dbReference>
<dbReference type="InterPro" id="IPR017517">
    <property type="entry name" value="Maleyloyr_isom"/>
</dbReference>
<evidence type="ECO:0000256" key="1">
    <source>
        <dbReference type="ARBA" id="ARBA00006817"/>
    </source>
</evidence>
<evidence type="ECO:0000259" key="2">
    <source>
        <dbReference type="Pfam" id="PF08327"/>
    </source>
</evidence>
<sequence length="319" mass="34029">MTVDVSVQVPTNVEETYAWLTEPARLRRWQLIAGRTDLRAGGDFRWLVAPGHTAVGVVAAVEPRRLSYLWGWEGNDEVPPLSSTVDIVLAPLPSGTTVRLVHEGLSDVQAKGHAEGWEHYLQRLHAVTTTGDAGPDFLGEDANAIDAAEASLAVCLRTLRSIGTEHGADPTPCPKFTVDDLVEHLIGSMTGLAGLAGHPFEPEAAGPPEERVADAGLRAIEAWRQRGLAGTVTAPFGELPAERGAAIVALELLVHAWDFARPVGVEPAVDDKVAKHVLELVRAIIEPPMRDGEMFAAEVPTGPDASTLERLVAFTGRAA</sequence>
<dbReference type="CDD" id="cd07814">
    <property type="entry name" value="SRPBCC_CalC_Aha1-like"/>
    <property type="match status" value="1"/>
</dbReference>
<dbReference type="NCBIfam" id="TIGR03083">
    <property type="entry name" value="maleylpyruvate isomerase family mycothiol-dependent enzyme"/>
    <property type="match status" value="1"/>
</dbReference>
<dbReference type="InterPro" id="IPR013538">
    <property type="entry name" value="ASHA1/2-like_C"/>
</dbReference>
<dbReference type="Proteomes" id="UP001589810">
    <property type="component" value="Unassembled WGS sequence"/>
</dbReference>
<dbReference type="Pfam" id="PF08327">
    <property type="entry name" value="AHSA1"/>
    <property type="match status" value="1"/>
</dbReference>
<protein>
    <submittedName>
        <fullName evidence="4">TIGR03086 family metal-binding protein</fullName>
    </submittedName>
</protein>
<evidence type="ECO:0000313" key="4">
    <source>
        <dbReference type="EMBL" id="MFC0544658.1"/>
    </source>
</evidence>
<dbReference type="RefSeq" id="WP_273936115.1">
    <property type="nucleotide sequence ID" value="NZ_CP097263.1"/>
</dbReference>
<comment type="caution">
    <text evidence="4">The sequence shown here is derived from an EMBL/GenBank/DDBJ whole genome shotgun (WGS) entry which is preliminary data.</text>
</comment>
<dbReference type="InterPro" id="IPR017520">
    <property type="entry name" value="CHP03086"/>
</dbReference>
<feature type="domain" description="Mycothiol-dependent maleylpyruvate isomerase metal-binding" evidence="3">
    <location>
        <begin position="155"/>
        <end position="258"/>
    </location>
</feature>
<evidence type="ECO:0000259" key="3">
    <source>
        <dbReference type="Pfam" id="PF11716"/>
    </source>
</evidence>
<dbReference type="EMBL" id="JBHLUD010000007">
    <property type="protein sequence ID" value="MFC0544658.1"/>
    <property type="molecule type" value="Genomic_DNA"/>
</dbReference>
<dbReference type="InterPro" id="IPR024344">
    <property type="entry name" value="MDMPI_metal-binding"/>
</dbReference>
<evidence type="ECO:0000313" key="5">
    <source>
        <dbReference type="Proteomes" id="UP001589810"/>
    </source>
</evidence>
<dbReference type="SUPFAM" id="SSF109854">
    <property type="entry name" value="DinB/YfiT-like putative metalloenzymes"/>
    <property type="match status" value="1"/>
</dbReference>
<dbReference type="Gene3D" id="1.20.120.450">
    <property type="entry name" value="dinb family like domain"/>
    <property type="match status" value="1"/>
</dbReference>
<gene>
    <name evidence="4" type="ORF">ACFFH7_24350</name>
</gene>
<proteinExistence type="inferred from homology"/>
<reference evidence="4 5" key="1">
    <citation type="submission" date="2024-09" db="EMBL/GenBank/DDBJ databases">
        <authorList>
            <person name="Sun Q."/>
            <person name="Mori K."/>
        </authorList>
    </citation>
    <scope>NUCLEOTIDE SEQUENCE [LARGE SCALE GENOMIC DNA]</scope>
    <source>
        <strain evidence="4 5">TBRC 1432</strain>
    </source>
</reference>
<dbReference type="NCBIfam" id="TIGR03086">
    <property type="entry name" value="TIGR03086 family metal-binding protein"/>
    <property type="match status" value="1"/>
</dbReference>
<dbReference type="Gene3D" id="3.30.530.20">
    <property type="match status" value="1"/>
</dbReference>
<dbReference type="Pfam" id="PF11716">
    <property type="entry name" value="MDMPI_N"/>
    <property type="match status" value="1"/>
</dbReference>
<keyword evidence="5" id="KW-1185">Reference proteome</keyword>
<accession>A0ABV6MWG3</accession>
<dbReference type="SUPFAM" id="SSF55961">
    <property type="entry name" value="Bet v1-like"/>
    <property type="match status" value="1"/>
</dbReference>
<name>A0ABV6MWG3_9PSEU</name>